<evidence type="ECO:0000313" key="2">
    <source>
        <dbReference type="Proteomes" id="UP000286806"/>
    </source>
</evidence>
<reference evidence="1 2" key="1">
    <citation type="journal article" date="2019" name="Front. Microbiol.">
        <title>Genomes of Neutrophilic Sulfur-Oxidizing Chemolithoautotrophs Representing 9 Proteobacterial Species From 8 Genera.</title>
        <authorList>
            <person name="Watanabe T."/>
            <person name="Kojima H."/>
            <person name="Umezawa K."/>
            <person name="Hori C."/>
            <person name="Takasuka T.E."/>
            <person name="Kato Y."/>
            <person name="Fukui M."/>
        </authorList>
    </citation>
    <scope>NUCLEOTIDE SEQUENCE [LARGE SCALE GENOMIC DNA]</scope>
    <source>
        <strain evidence="1 2">TTN</strain>
    </source>
</reference>
<sequence>MAYLLDYIKSRWAPKGSVVTAGVPPETRVEQVPVTLELVARHLAASTLLPHGEATETAIFKALSDPLFLQTGPRALAQQLIGAGLSADLEPLVKLLTVLTQEVTRRMYIEAASQRPEAIGIRLFPLHANADPAIQALCAADAHGLGNGVYPFTAVPDNPTPGQPCAFYIRVVTQD</sequence>
<dbReference type="AlphaFoldDB" id="A0A401JZ16"/>
<dbReference type="EMBL" id="BGOW01000050">
    <property type="protein sequence ID" value="GCB02352.1"/>
    <property type="molecule type" value="Genomic_DNA"/>
</dbReference>
<keyword evidence="2" id="KW-1185">Reference proteome</keyword>
<comment type="caution">
    <text evidence="1">The sequence shown here is derived from an EMBL/GenBank/DDBJ whole genome shotgun (WGS) entry which is preliminary data.</text>
</comment>
<accession>A0A401JZ16</accession>
<dbReference type="RefSeq" id="WP_124706381.1">
    <property type="nucleotide sequence ID" value="NZ_BGOW01000050.1"/>
</dbReference>
<dbReference type="Proteomes" id="UP000286806">
    <property type="component" value="Unassembled WGS sequence"/>
</dbReference>
<protein>
    <submittedName>
        <fullName evidence="1">Uncharacterized protein</fullName>
    </submittedName>
</protein>
<organism evidence="1 2">
    <name type="scientific">Sulfuriferula multivorans</name>
    <dbReference type="NCBI Taxonomy" id="1559896"/>
    <lineage>
        <taxon>Bacteria</taxon>
        <taxon>Pseudomonadati</taxon>
        <taxon>Pseudomonadota</taxon>
        <taxon>Betaproteobacteria</taxon>
        <taxon>Nitrosomonadales</taxon>
        <taxon>Sulfuricellaceae</taxon>
        <taxon>Sulfuriferula</taxon>
    </lineage>
</organism>
<evidence type="ECO:0000313" key="1">
    <source>
        <dbReference type="EMBL" id="GCB02352.1"/>
    </source>
</evidence>
<dbReference type="OrthoDB" id="5294851at2"/>
<name>A0A401JZ16_9PROT</name>
<gene>
    <name evidence="1" type="ORF">SFMTTN_3469</name>
</gene>
<proteinExistence type="predicted"/>